<dbReference type="EMBL" id="JBHSCQ010000022">
    <property type="protein sequence ID" value="MFC4266722.1"/>
    <property type="molecule type" value="Genomic_DNA"/>
</dbReference>
<sequence length="279" mass="29800">MSELEFRNVSVRFGRGRHSFLAVDDVNLIVPPRSIVGLVGESGSGKSTLARAAVGLCEPVTGTILLDGDPISHARGARAAARQRVQMVFQDPYACLDPRRTVGQSLLEALETAARRRGERLCRNGSAAEVTRLLESVHLSASYAAVMPATLSGGQRQRVALARVLAAEPRVILADEVTSALDVSVQGSVLNLLKELAAELGFSVLFISHNLAVVRYLCDSVAVMKSGRLIEQGGVDQVLQNPREDYTRKLLAAVPRMGHALFATGGNENMSQPIPQGAP</sequence>
<evidence type="ECO:0000313" key="7">
    <source>
        <dbReference type="Proteomes" id="UP001595773"/>
    </source>
</evidence>
<keyword evidence="7" id="KW-1185">Reference proteome</keyword>
<comment type="similarity">
    <text evidence="1">Belongs to the ABC transporter superfamily.</text>
</comment>
<dbReference type="InterPro" id="IPR017871">
    <property type="entry name" value="ABC_transporter-like_CS"/>
</dbReference>
<keyword evidence="4 6" id="KW-0067">ATP-binding</keyword>
<dbReference type="GO" id="GO:0005524">
    <property type="term" value="F:ATP binding"/>
    <property type="evidence" value="ECO:0007669"/>
    <property type="project" value="UniProtKB-KW"/>
</dbReference>
<dbReference type="InterPro" id="IPR003439">
    <property type="entry name" value="ABC_transporter-like_ATP-bd"/>
</dbReference>
<dbReference type="PANTHER" id="PTHR43776:SF7">
    <property type="entry name" value="D,D-DIPEPTIDE TRANSPORT ATP-BINDING PROTEIN DDPF-RELATED"/>
    <property type="match status" value="1"/>
</dbReference>
<gene>
    <name evidence="6" type="ORF">ACFOW9_14025</name>
</gene>
<evidence type="ECO:0000256" key="1">
    <source>
        <dbReference type="ARBA" id="ARBA00005417"/>
    </source>
</evidence>
<evidence type="ECO:0000256" key="2">
    <source>
        <dbReference type="ARBA" id="ARBA00022448"/>
    </source>
</evidence>
<evidence type="ECO:0000313" key="6">
    <source>
        <dbReference type="EMBL" id="MFC4266722.1"/>
    </source>
</evidence>
<reference evidence="7" key="1">
    <citation type="journal article" date="2019" name="Int. J. Syst. Evol. Microbiol.">
        <title>The Global Catalogue of Microorganisms (GCM) 10K type strain sequencing project: providing services to taxonomists for standard genome sequencing and annotation.</title>
        <authorList>
            <consortium name="The Broad Institute Genomics Platform"/>
            <consortium name="The Broad Institute Genome Sequencing Center for Infectious Disease"/>
            <person name="Wu L."/>
            <person name="Ma J."/>
        </authorList>
    </citation>
    <scope>NUCLEOTIDE SEQUENCE [LARGE SCALE GENOMIC DNA]</scope>
    <source>
        <strain evidence="7">CGMCC 1.10698</strain>
    </source>
</reference>
<name>A0ABV8R3S8_9MICC</name>
<keyword evidence="3" id="KW-0547">Nucleotide-binding</keyword>
<evidence type="ECO:0000256" key="3">
    <source>
        <dbReference type="ARBA" id="ARBA00022741"/>
    </source>
</evidence>
<dbReference type="RefSeq" id="WP_230066041.1">
    <property type="nucleotide sequence ID" value="NZ_BAABLL010000010.1"/>
</dbReference>
<dbReference type="PROSITE" id="PS00211">
    <property type="entry name" value="ABC_TRANSPORTER_1"/>
    <property type="match status" value="1"/>
</dbReference>
<protein>
    <submittedName>
        <fullName evidence="6">ABC transporter ATP-binding protein</fullName>
    </submittedName>
</protein>
<dbReference type="SMART" id="SM00382">
    <property type="entry name" value="AAA"/>
    <property type="match status" value="1"/>
</dbReference>
<dbReference type="PANTHER" id="PTHR43776">
    <property type="entry name" value="TRANSPORT ATP-BINDING PROTEIN"/>
    <property type="match status" value="1"/>
</dbReference>
<dbReference type="InterPro" id="IPR050319">
    <property type="entry name" value="ABC_transp_ATP-bind"/>
</dbReference>
<dbReference type="CDD" id="cd03257">
    <property type="entry name" value="ABC_NikE_OppD_transporters"/>
    <property type="match status" value="1"/>
</dbReference>
<evidence type="ECO:0000259" key="5">
    <source>
        <dbReference type="PROSITE" id="PS50893"/>
    </source>
</evidence>
<dbReference type="Gene3D" id="3.40.50.300">
    <property type="entry name" value="P-loop containing nucleotide triphosphate hydrolases"/>
    <property type="match status" value="1"/>
</dbReference>
<comment type="caution">
    <text evidence="6">The sequence shown here is derived from an EMBL/GenBank/DDBJ whole genome shotgun (WGS) entry which is preliminary data.</text>
</comment>
<dbReference type="Pfam" id="PF00005">
    <property type="entry name" value="ABC_tran"/>
    <property type="match status" value="1"/>
</dbReference>
<feature type="domain" description="ABC transporter" evidence="5">
    <location>
        <begin position="4"/>
        <end position="251"/>
    </location>
</feature>
<proteinExistence type="inferred from homology"/>
<dbReference type="Proteomes" id="UP001595773">
    <property type="component" value="Unassembled WGS sequence"/>
</dbReference>
<dbReference type="InterPro" id="IPR027417">
    <property type="entry name" value="P-loop_NTPase"/>
</dbReference>
<keyword evidence="2" id="KW-0813">Transport</keyword>
<organism evidence="6 7">
    <name type="scientific">Arthrobacter cryoconiti</name>
    <dbReference type="NCBI Taxonomy" id="748907"/>
    <lineage>
        <taxon>Bacteria</taxon>
        <taxon>Bacillati</taxon>
        <taxon>Actinomycetota</taxon>
        <taxon>Actinomycetes</taxon>
        <taxon>Micrococcales</taxon>
        <taxon>Micrococcaceae</taxon>
        <taxon>Arthrobacter</taxon>
    </lineage>
</organism>
<dbReference type="PROSITE" id="PS50893">
    <property type="entry name" value="ABC_TRANSPORTER_2"/>
    <property type="match status" value="1"/>
</dbReference>
<accession>A0ABV8R3S8</accession>
<dbReference type="SUPFAM" id="SSF52540">
    <property type="entry name" value="P-loop containing nucleoside triphosphate hydrolases"/>
    <property type="match status" value="1"/>
</dbReference>
<dbReference type="InterPro" id="IPR003593">
    <property type="entry name" value="AAA+_ATPase"/>
</dbReference>
<evidence type="ECO:0000256" key="4">
    <source>
        <dbReference type="ARBA" id="ARBA00022840"/>
    </source>
</evidence>